<evidence type="ECO:0000256" key="1">
    <source>
        <dbReference type="SAM" id="Phobius"/>
    </source>
</evidence>
<organism evidence="3">
    <name type="scientific">bioreactor metagenome</name>
    <dbReference type="NCBI Taxonomy" id="1076179"/>
    <lineage>
        <taxon>unclassified sequences</taxon>
        <taxon>metagenomes</taxon>
        <taxon>ecological metagenomes</taxon>
    </lineage>
</organism>
<gene>
    <name evidence="3" type="ORF">SDC9_34527</name>
</gene>
<dbReference type="InterPro" id="IPR003675">
    <property type="entry name" value="Rce1/LyrA-like_dom"/>
</dbReference>
<dbReference type="GO" id="GO:0080120">
    <property type="term" value="P:CAAX-box protein maturation"/>
    <property type="evidence" value="ECO:0007669"/>
    <property type="project" value="UniProtKB-ARBA"/>
</dbReference>
<feature type="transmembrane region" description="Helical" evidence="1">
    <location>
        <begin position="7"/>
        <end position="25"/>
    </location>
</feature>
<sequence>MRNTFRIILITLAAFGLYYLLQQLFFREIRHWFMQAGLNAGFSHLISYFITGTPLFAAVLIIHGPKRFAESLGLNKSVGKGFVFALLCTLPMLLGYALLFEFDREITFNQVFMGAVVAALIEELYFRAFLYGQLFRFTRLGFIPSVLAGALLFASLHLYQSNEFSTLTGIFITTFSGAVLFAWVMSEWQHNLWVPVFLHFFMNLFWMMFSAGDNALGGWYANIFRAITIALIIVITILYKRRSGERMEINRETLWIKKRQTFQPDGNATSRILD</sequence>
<feature type="domain" description="CAAX prenyl protease 2/Lysostaphin resistance protein A-like" evidence="2">
    <location>
        <begin position="110"/>
        <end position="205"/>
    </location>
</feature>
<reference evidence="3" key="1">
    <citation type="submission" date="2019-08" db="EMBL/GenBank/DDBJ databases">
        <authorList>
            <person name="Kucharzyk K."/>
            <person name="Murdoch R.W."/>
            <person name="Higgins S."/>
            <person name="Loffler F."/>
        </authorList>
    </citation>
    <scope>NUCLEOTIDE SEQUENCE</scope>
</reference>
<evidence type="ECO:0000313" key="3">
    <source>
        <dbReference type="EMBL" id="MPL88504.1"/>
    </source>
</evidence>
<accession>A0A644VAX1</accession>
<dbReference type="EMBL" id="VSSQ01000259">
    <property type="protein sequence ID" value="MPL88504.1"/>
    <property type="molecule type" value="Genomic_DNA"/>
</dbReference>
<feature type="transmembrane region" description="Helical" evidence="1">
    <location>
        <begin position="106"/>
        <end position="125"/>
    </location>
</feature>
<feature type="transmembrane region" description="Helical" evidence="1">
    <location>
        <begin position="218"/>
        <end position="239"/>
    </location>
</feature>
<dbReference type="GO" id="GO:0004175">
    <property type="term" value="F:endopeptidase activity"/>
    <property type="evidence" value="ECO:0007669"/>
    <property type="project" value="UniProtKB-ARBA"/>
</dbReference>
<keyword evidence="1" id="KW-0472">Membrane</keyword>
<evidence type="ECO:0000259" key="2">
    <source>
        <dbReference type="Pfam" id="PF02517"/>
    </source>
</evidence>
<feature type="transmembrane region" description="Helical" evidence="1">
    <location>
        <begin position="192"/>
        <end position="212"/>
    </location>
</feature>
<dbReference type="AlphaFoldDB" id="A0A644VAX1"/>
<feature type="transmembrane region" description="Helical" evidence="1">
    <location>
        <begin position="137"/>
        <end position="158"/>
    </location>
</feature>
<name>A0A644VAX1_9ZZZZ</name>
<keyword evidence="1" id="KW-1133">Transmembrane helix</keyword>
<proteinExistence type="predicted"/>
<feature type="transmembrane region" description="Helical" evidence="1">
    <location>
        <begin position="45"/>
        <end position="62"/>
    </location>
</feature>
<dbReference type="Pfam" id="PF02517">
    <property type="entry name" value="Rce1-like"/>
    <property type="match status" value="1"/>
</dbReference>
<feature type="transmembrane region" description="Helical" evidence="1">
    <location>
        <begin position="164"/>
        <end position="185"/>
    </location>
</feature>
<comment type="caution">
    <text evidence="3">The sequence shown here is derived from an EMBL/GenBank/DDBJ whole genome shotgun (WGS) entry which is preliminary data.</text>
</comment>
<keyword evidence="1" id="KW-0812">Transmembrane</keyword>
<protein>
    <recommendedName>
        <fullName evidence="2">CAAX prenyl protease 2/Lysostaphin resistance protein A-like domain-containing protein</fullName>
    </recommendedName>
</protein>
<feature type="transmembrane region" description="Helical" evidence="1">
    <location>
        <begin position="82"/>
        <end position="100"/>
    </location>
</feature>